<dbReference type="SUPFAM" id="SSF160719">
    <property type="entry name" value="gpW/gp25-like"/>
    <property type="match status" value="1"/>
</dbReference>
<sequence length="126" mass="14678">MQNVITDLNGNLRRNRVTEDIILEKNENALKQHIDLLLLCSSFGAIGRPFMCAGLREFIAEPAHAGTIEEVRSRIKNSLKYETRVRANDIQIDWDDEMKVLHIQIEFEYVNADKTFTYQTRLRRVA</sequence>
<dbReference type="Gene3D" id="3.10.450.40">
    <property type="match status" value="1"/>
</dbReference>
<dbReference type="EMBL" id="OX359470">
    <property type="protein sequence ID" value="CAI3971107.1"/>
    <property type="molecule type" value="Genomic_DNA"/>
</dbReference>
<gene>
    <name evidence="1" type="ORF">ORM20_00058</name>
</gene>
<proteinExistence type="predicted"/>
<reference evidence="1" key="1">
    <citation type="submission" date="2022-10" db="EMBL/GenBank/DDBJ databases">
        <authorList>
            <person name="Meaden S."/>
        </authorList>
    </citation>
    <scope>NUCLEOTIDE SEQUENCE</scope>
</reference>
<protein>
    <submittedName>
        <fullName evidence="1">Baseplate wedge subunit</fullName>
    </submittedName>
</protein>
<accession>A0A9N6WZD1</accession>
<evidence type="ECO:0000313" key="1">
    <source>
        <dbReference type="EMBL" id="CAI3971107.1"/>
    </source>
</evidence>
<name>A0A9N6WZD1_9VIRU</name>
<organism evidence="1">
    <name type="scientific">Ochrobactrum phage ORM_20</name>
    <dbReference type="NCBI Taxonomy" id="2985243"/>
    <lineage>
        <taxon>Viruses</taxon>
    </lineage>
</organism>